<dbReference type="RefSeq" id="WP_145444642.1">
    <property type="nucleotide sequence ID" value="NZ_CP036280.1"/>
</dbReference>
<proteinExistence type="predicted"/>
<dbReference type="KEGG" id="mcad:Pan265_03250"/>
<organism evidence="2 3">
    <name type="scientific">Mucisphaera calidilacus</name>
    <dbReference type="NCBI Taxonomy" id="2527982"/>
    <lineage>
        <taxon>Bacteria</taxon>
        <taxon>Pseudomonadati</taxon>
        <taxon>Planctomycetota</taxon>
        <taxon>Phycisphaerae</taxon>
        <taxon>Phycisphaerales</taxon>
        <taxon>Phycisphaeraceae</taxon>
        <taxon>Mucisphaera</taxon>
    </lineage>
</organism>
<accession>A0A518BU94</accession>
<keyword evidence="1" id="KW-0488">Methylation</keyword>
<dbReference type="NCBIfam" id="TIGR02532">
    <property type="entry name" value="IV_pilin_GFxxxE"/>
    <property type="match status" value="1"/>
</dbReference>
<evidence type="ECO:0000256" key="1">
    <source>
        <dbReference type="ARBA" id="ARBA00022481"/>
    </source>
</evidence>
<dbReference type="AlphaFoldDB" id="A0A518BU94"/>
<sequence>MKRTNGFTLIELLVVISIIALLIGILLPALSAARNTARSAACLSNQRQLGIALVSYTIDHDGYFPPVRDWALLFGGVGETSRFQDGAQTGTPIDAASAPRPLLDAGYLGDSKGSECPADIGDPEFDGTTDPVENTFEAYGSSYRAIIEVDIRQRVLPGRDPVALYGVDYIGWRPTGYGGAYNDVAPRRMDDYDRNLSVKIVAGDWNWLPDEVWADTPKARWHGSGERANNMMYADGHAAYYRFTAEYEQRFATNVFAPADPNLGYW</sequence>
<dbReference type="Proteomes" id="UP000320386">
    <property type="component" value="Chromosome"/>
</dbReference>
<keyword evidence="3" id="KW-1185">Reference proteome</keyword>
<dbReference type="PANTHER" id="PTHR30093">
    <property type="entry name" value="GENERAL SECRETION PATHWAY PROTEIN G"/>
    <property type="match status" value="1"/>
</dbReference>
<dbReference type="PRINTS" id="PR00813">
    <property type="entry name" value="BCTERIALGSPG"/>
</dbReference>
<dbReference type="PANTHER" id="PTHR30093:SF2">
    <property type="entry name" value="TYPE II SECRETION SYSTEM PROTEIN H"/>
    <property type="match status" value="1"/>
</dbReference>
<dbReference type="Pfam" id="PF07963">
    <property type="entry name" value="N_methyl"/>
    <property type="match status" value="1"/>
</dbReference>
<dbReference type="Gene3D" id="3.30.700.10">
    <property type="entry name" value="Glycoprotein, Type 4 Pilin"/>
    <property type="match status" value="1"/>
</dbReference>
<protein>
    <recommendedName>
        <fullName evidence="4">Type II secretion system protein G</fullName>
    </recommendedName>
</protein>
<dbReference type="InterPro" id="IPR045584">
    <property type="entry name" value="Pilin-like"/>
</dbReference>
<evidence type="ECO:0000313" key="3">
    <source>
        <dbReference type="Proteomes" id="UP000320386"/>
    </source>
</evidence>
<evidence type="ECO:0000313" key="2">
    <source>
        <dbReference type="EMBL" id="QDU70497.1"/>
    </source>
</evidence>
<dbReference type="GO" id="GO:0015627">
    <property type="term" value="C:type II protein secretion system complex"/>
    <property type="evidence" value="ECO:0007669"/>
    <property type="project" value="InterPro"/>
</dbReference>
<name>A0A518BU94_9BACT</name>
<reference evidence="2 3" key="1">
    <citation type="submission" date="2019-02" db="EMBL/GenBank/DDBJ databases">
        <title>Deep-cultivation of Planctomycetes and their phenomic and genomic characterization uncovers novel biology.</title>
        <authorList>
            <person name="Wiegand S."/>
            <person name="Jogler M."/>
            <person name="Boedeker C."/>
            <person name="Pinto D."/>
            <person name="Vollmers J."/>
            <person name="Rivas-Marin E."/>
            <person name="Kohn T."/>
            <person name="Peeters S.H."/>
            <person name="Heuer A."/>
            <person name="Rast P."/>
            <person name="Oberbeckmann S."/>
            <person name="Bunk B."/>
            <person name="Jeske O."/>
            <person name="Meyerdierks A."/>
            <person name="Storesund J.E."/>
            <person name="Kallscheuer N."/>
            <person name="Luecker S."/>
            <person name="Lage O.M."/>
            <person name="Pohl T."/>
            <person name="Merkel B.J."/>
            <person name="Hornburger P."/>
            <person name="Mueller R.-W."/>
            <person name="Bruemmer F."/>
            <person name="Labrenz M."/>
            <person name="Spormann A.M."/>
            <person name="Op den Camp H."/>
            <person name="Overmann J."/>
            <person name="Amann R."/>
            <person name="Jetten M.S.M."/>
            <person name="Mascher T."/>
            <person name="Medema M.H."/>
            <person name="Devos D.P."/>
            <person name="Kaster A.-K."/>
            <person name="Ovreas L."/>
            <person name="Rohde M."/>
            <person name="Galperin M.Y."/>
            <person name="Jogler C."/>
        </authorList>
    </citation>
    <scope>NUCLEOTIDE SEQUENCE [LARGE SCALE GENOMIC DNA]</scope>
    <source>
        <strain evidence="2 3">Pan265</strain>
    </source>
</reference>
<dbReference type="InterPro" id="IPR000983">
    <property type="entry name" value="Bac_GSPG_pilin"/>
</dbReference>
<dbReference type="EMBL" id="CP036280">
    <property type="protein sequence ID" value="QDU70497.1"/>
    <property type="molecule type" value="Genomic_DNA"/>
</dbReference>
<dbReference type="InterPro" id="IPR012902">
    <property type="entry name" value="N_methyl_site"/>
</dbReference>
<dbReference type="GO" id="GO:0015628">
    <property type="term" value="P:protein secretion by the type II secretion system"/>
    <property type="evidence" value="ECO:0007669"/>
    <property type="project" value="InterPro"/>
</dbReference>
<gene>
    <name evidence="2" type="ORF">Pan265_03250</name>
</gene>
<dbReference type="SUPFAM" id="SSF54523">
    <property type="entry name" value="Pili subunits"/>
    <property type="match status" value="1"/>
</dbReference>
<evidence type="ECO:0008006" key="4">
    <source>
        <dbReference type="Google" id="ProtNLM"/>
    </source>
</evidence>
<dbReference type="OrthoDB" id="269098at2"/>